<dbReference type="Proteomes" id="UP000215539">
    <property type="component" value="Chromosome 1"/>
</dbReference>
<dbReference type="RefSeq" id="WP_143325014.1">
    <property type="nucleotide sequence ID" value="NZ_CP014227.1"/>
</dbReference>
<evidence type="ECO:0000313" key="1">
    <source>
        <dbReference type="EMBL" id="SNV06764.1"/>
    </source>
</evidence>
<organism evidence="1 2">
    <name type="scientific">Capnocytophaga haemolytica</name>
    <dbReference type="NCBI Taxonomy" id="45243"/>
    <lineage>
        <taxon>Bacteria</taxon>
        <taxon>Pseudomonadati</taxon>
        <taxon>Bacteroidota</taxon>
        <taxon>Flavobacteriia</taxon>
        <taxon>Flavobacteriales</taxon>
        <taxon>Flavobacteriaceae</taxon>
        <taxon>Capnocytophaga</taxon>
    </lineage>
</organism>
<dbReference type="PROSITE" id="PS51257">
    <property type="entry name" value="PROKAR_LIPOPROTEIN"/>
    <property type="match status" value="1"/>
</dbReference>
<protein>
    <recommendedName>
        <fullName evidence="3">DUF1735 domain-containing protein</fullName>
    </recommendedName>
</protein>
<evidence type="ECO:0000313" key="2">
    <source>
        <dbReference type="Proteomes" id="UP000215539"/>
    </source>
</evidence>
<dbReference type="AlphaFoldDB" id="A0AAX2H088"/>
<sequence length="477" mass="53779">MRINILKNSLLVLSLLGVMTSCKKEDITIEKNDSLSWEIDKKITEDDIRNRIGYDPRFSYAYFTTTDKEIPMLSLENVPLVGNTTTQVEVTLLNAALEDQQVTIAYDAAFYDKVKAQYPNFELGDASLIKIAETTKTIAKGTRSVKFDLVAENQTNLTKNLIFPYVLKIANEKVKLVDKADHFVAKFVKKNVTIGTNQVEFDRTAYLKDGKVTFPEANINIDLSSDNELPFNLSIGIVRDDASLGSGKTLAPQGVEGTLPKEEFEGTDQSLSISLDATKMGTTLGKYDLPLKWVIYDSKGTMYDLPNNKILVNITLKEKSNELIENSRNSSGSHDENPSGTIIADKSGMSFWFRLQDETGRAEKMIDGQTDDTAYFKQRSGQFLYFQFPEKKRIKSIRFTIKESHGISSLQCFASNDLYSAHGIKYQGTASFTESGKFYTVTFKESILTQYLVFGSFRSSRGNNAWFEIYEVDFYEE</sequence>
<gene>
    <name evidence="1" type="ORF">SAMEA44541418_00800</name>
</gene>
<reference evidence="1 2" key="1">
    <citation type="submission" date="2017-06" db="EMBL/GenBank/DDBJ databases">
        <authorList>
            <consortium name="Pathogen Informatics"/>
        </authorList>
    </citation>
    <scope>NUCLEOTIDE SEQUENCE [LARGE SCALE GENOMIC DNA]</scope>
    <source>
        <strain evidence="1 2">NCTC12947</strain>
    </source>
</reference>
<accession>A0AAX2H088</accession>
<name>A0AAX2H088_9FLAO</name>
<dbReference type="Gene3D" id="2.60.120.260">
    <property type="entry name" value="Galactose-binding domain-like"/>
    <property type="match status" value="1"/>
</dbReference>
<proteinExistence type="predicted"/>
<evidence type="ECO:0008006" key="3">
    <source>
        <dbReference type="Google" id="ProtNLM"/>
    </source>
</evidence>
<dbReference type="EMBL" id="LT906449">
    <property type="protein sequence ID" value="SNV06764.1"/>
    <property type="molecule type" value="Genomic_DNA"/>
</dbReference>